<sequence length="352" mass="39645">MSRPDSSISTGIVKIGYQWIHPPSSLIHGRVNYVVRMLGFIEVAKPTGANVIRDAYLSLKFLIEQPSTSQKPMKVELSINVSEVQINDVKTKKLLHAHTLRKISYCADDKENRRIFAYIATDDNQKHEYFDKETTKFKATDDISKLKERIEQLEAENEALKFERDALKRKQMIMENMSPPPLPKTPIPKRPTNLALPPSCGNPFLFPSSSDFSPPPLDRAPSLEDYKSSISKAAEQNVVVASFSGLNLDCSMARKKAEIFDEIDDNKHDAIAAKVDGMKNSDLKLVIPKISSQNNDTDTVTDVVKFGLKDNDAEEIPALKIEKPYDADKHAHIKENDSDDDYMIPRYKLGNP</sequence>
<protein>
    <submittedName>
        <fullName evidence="2">PID domain-containing protein</fullName>
    </submittedName>
</protein>
<dbReference type="Proteomes" id="UP000887579">
    <property type="component" value="Unplaced"/>
</dbReference>
<organism evidence="1 2">
    <name type="scientific">Panagrolaimus sp. ES5</name>
    <dbReference type="NCBI Taxonomy" id="591445"/>
    <lineage>
        <taxon>Eukaryota</taxon>
        <taxon>Metazoa</taxon>
        <taxon>Ecdysozoa</taxon>
        <taxon>Nematoda</taxon>
        <taxon>Chromadorea</taxon>
        <taxon>Rhabditida</taxon>
        <taxon>Tylenchina</taxon>
        <taxon>Panagrolaimomorpha</taxon>
        <taxon>Panagrolaimoidea</taxon>
        <taxon>Panagrolaimidae</taxon>
        <taxon>Panagrolaimus</taxon>
    </lineage>
</organism>
<proteinExistence type="predicted"/>
<reference evidence="2" key="1">
    <citation type="submission" date="2022-11" db="UniProtKB">
        <authorList>
            <consortium name="WormBaseParasite"/>
        </authorList>
    </citation>
    <scope>IDENTIFICATION</scope>
</reference>
<dbReference type="WBParaSite" id="ES5_v2.g23803.t1">
    <property type="protein sequence ID" value="ES5_v2.g23803.t1"/>
    <property type="gene ID" value="ES5_v2.g23803"/>
</dbReference>
<evidence type="ECO:0000313" key="2">
    <source>
        <dbReference type="WBParaSite" id="ES5_v2.g23803.t1"/>
    </source>
</evidence>
<evidence type="ECO:0000313" key="1">
    <source>
        <dbReference type="Proteomes" id="UP000887579"/>
    </source>
</evidence>
<accession>A0AC34G2J8</accession>
<name>A0AC34G2J8_9BILA</name>